<dbReference type="SMART" id="SM00399">
    <property type="entry name" value="ZnF_C4"/>
    <property type="match status" value="1"/>
</dbReference>
<dbReference type="GO" id="GO:0030154">
    <property type="term" value="P:cell differentiation"/>
    <property type="evidence" value="ECO:0007669"/>
    <property type="project" value="TreeGrafter"/>
</dbReference>
<evidence type="ECO:0000256" key="5">
    <source>
        <dbReference type="ARBA" id="ARBA00022833"/>
    </source>
</evidence>
<dbReference type="InterPro" id="IPR013088">
    <property type="entry name" value="Znf_NHR/GATA"/>
</dbReference>
<dbReference type="PANTHER" id="PTHR24082">
    <property type="entry name" value="NUCLEAR HORMONE RECEPTOR"/>
    <property type="match status" value="1"/>
</dbReference>
<sequence length="720" mass="80927">MVVNHDLTNKRKTYYIQYSFNYRAITCEGCKGFFRRTAQRHLSYVCKGEEKCDINKQTRNVCQRCRFLKCKAVGMSADCEFFTLHSFRAVKRRACRLVVLNEDERVQKRELIKGNRERRHLEQLLSLIKGPPADEAHVKELKFEIDLITKSYCQNIDQPLSTAAHGMAISKDSQLAEMLRPIVRRSNEFAGVIAVWNTLPVDCQMQLLHHTILEVQLLRFVSFFDEAENCFRPNASTSLTQHDLLETLTVEVADNDNTDELRELISGLFVLARSLAALQLDDRLLAVLSAMFIFDPSNVAQSSLIPAISSTYARLDDMLHVLSDEASDGMSTTRAVRMCNPVFKRTMSFCFGFYYQDKDEIVTCHIQERTNVQASLFTCQLANFLICRFREHKWDLNEPSKDEQHRVVRSKVNGFTDQLIISAATEMGLSSDEVLECLPDNILLFANPGEVFYRAGENAAAVPIWTGEKGVDPDLSYCSLPAFVTNPACAATTSPVSNMGAAGKPFYVGRSRKADAAFEIDDAYVQLKLEPVHSSNADDNVLLPQSNLMMFSYTPKNHVSYTIKEFSATRFGSHRQRPDHDVMKRIQRQAANRSVELAAHPGSNNAKMRTCLLEAGDSPDVKSAVSPRAAFPKSPTSHGDTTMTDIETLKTLTPEQREALVNLIRNSSLCPATSSTTNSNIADLTFPHYGTNAMTPTSALSRRHSVKRRSNNIHNSSWLV</sequence>
<dbReference type="PROSITE" id="PS51030">
    <property type="entry name" value="NUCLEAR_REC_DBD_2"/>
    <property type="match status" value="1"/>
</dbReference>
<dbReference type="Pfam" id="PF00105">
    <property type="entry name" value="zf-C4"/>
    <property type="match status" value="1"/>
</dbReference>
<evidence type="ECO:0000256" key="11">
    <source>
        <dbReference type="SAM" id="MobiDB-lite"/>
    </source>
</evidence>
<evidence type="ECO:0000256" key="8">
    <source>
        <dbReference type="ARBA" id="ARBA00023163"/>
    </source>
</evidence>
<protein>
    <submittedName>
        <fullName evidence="13">Zinc finger, C4 type</fullName>
    </submittedName>
</protein>
<proteinExistence type="inferred from homology"/>
<dbReference type="InterPro" id="IPR001628">
    <property type="entry name" value="Znf_hrmn_rcpt"/>
</dbReference>
<evidence type="ECO:0000256" key="10">
    <source>
        <dbReference type="ARBA" id="ARBA00023242"/>
    </source>
</evidence>
<organism evidence="13 14">
    <name type="scientific">Ancylostoma ceylanicum</name>
    <dbReference type="NCBI Taxonomy" id="53326"/>
    <lineage>
        <taxon>Eukaryota</taxon>
        <taxon>Metazoa</taxon>
        <taxon>Ecdysozoa</taxon>
        <taxon>Nematoda</taxon>
        <taxon>Chromadorea</taxon>
        <taxon>Rhabditida</taxon>
        <taxon>Rhabditina</taxon>
        <taxon>Rhabditomorpha</taxon>
        <taxon>Strongyloidea</taxon>
        <taxon>Ancylostomatidae</taxon>
        <taxon>Ancylostomatinae</taxon>
        <taxon>Ancylostoma</taxon>
    </lineage>
</organism>
<keyword evidence="8" id="KW-0804">Transcription</keyword>
<evidence type="ECO:0000256" key="9">
    <source>
        <dbReference type="ARBA" id="ARBA00023170"/>
    </source>
</evidence>
<dbReference type="InterPro" id="IPR002087">
    <property type="entry name" value="Anti_prolifrtn"/>
</dbReference>
<dbReference type="PRINTS" id="PR00047">
    <property type="entry name" value="STROIDFINGER"/>
</dbReference>
<evidence type="ECO:0000256" key="6">
    <source>
        <dbReference type="ARBA" id="ARBA00023015"/>
    </source>
</evidence>
<dbReference type="SUPFAM" id="SSF48508">
    <property type="entry name" value="Nuclear receptor ligand-binding domain"/>
    <property type="match status" value="1"/>
</dbReference>
<dbReference type="AlphaFoldDB" id="A0A0D6LZZ8"/>
<keyword evidence="10" id="KW-0539">Nucleus</keyword>
<feature type="region of interest" description="Disordered" evidence="11">
    <location>
        <begin position="622"/>
        <end position="642"/>
    </location>
</feature>
<dbReference type="GO" id="GO:0004879">
    <property type="term" value="F:nuclear receptor activity"/>
    <property type="evidence" value="ECO:0007669"/>
    <property type="project" value="TreeGrafter"/>
</dbReference>
<dbReference type="GO" id="GO:0045944">
    <property type="term" value="P:positive regulation of transcription by RNA polymerase II"/>
    <property type="evidence" value="ECO:0007669"/>
    <property type="project" value="TreeGrafter"/>
</dbReference>
<keyword evidence="9" id="KW-0675">Receptor</keyword>
<dbReference type="InterPro" id="IPR036054">
    <property type="entry name" value="BTG-like_sf"/>
</dbReference>
<evidence type="ECO:0000256" key="7">
    <source>
        <dbReference type="ARBA" id="ARBA00023125"/>
    </source>
</evidence>
<feature type="domain" description="Nuclear receptor" evidence="12">
    <location>
        <begin position="1"/>
        <end position="82"/>
    </location>
</feature>
<gene>
    <name evidence="13" type="ORF">ANCCEY_05231</name>
</gene>
<evidence type="ECO:0000313" key="14">
    <source>
        <dbReference type="Proteomes" id="UP000054495"/>
    </source>
</evidence>
<keyword evidence="6" id="KW-0805">Transcription regulation</keyword>
<comment type="similarity">
    <text evidence="2">Belongs to the BTG family.</text>
</comment>
<name>A0A0D6LZZ8_9BILA</name>
<dbReference type="Gene3D" id="3.90.640.90">
    <property type="entry name" value="Anti-proliferative protein, N-terminal domain"/>
    <property type="match status" value="1"/>
</dbReference>
<evidence type="ECO:0000256" key="2">
    <source>
        <dbReference type="ARBA" id="ARBA00007989"/>
    </source>
</evidence>
<dbReference type="SUPFAM" id="SSF160696">
    <property type="entry name" value="BTG domain-like"/>
    <property type="match status" value="1"/>
</dbReference>
<dbReference type="Gene3D" id="3.30.50.10">
    <property type="entry name" value="Erythroid Transcription Factor GATA-1, subunit A"/>
    <property type="match status" value="1"/>
</dbReference>
<dbReference type="SUPFAM" id="SSF57716">
    <property type="entry name" value="Glucocorticoid receptor-like (DNA-binding domain)"/>
    <property type="match status" value="1"/>
</dbReference>
<keyword evidence="14" id="KW-1185">Reference proteome</keyword>
<dbReference type="InterPro" id="IPR050234">
    <property type="entry name" value="Nuclear_hormone_rcpt_NR1"/>
</dbReference>
<dbReference type="EMBL" id="KE124891">
    <property type="protein sequence ID" value="EPB75686.1"/>
    <property type="molecule type" value="Genomic_DNA"/>
</dbReference>
<evidence type="ECO:0000256" key="3">
    <source>
        <dbReference type="ARBA" id="ARBA00022723"/>
    </source>
</evidence>
<evidence type="ECO:0000313" key="13">
    <source>
        <dbReference type="EMBL" id="EPB75686.1"/>
    </source>
</evidence>
<dbReference type="InterPro" id="IPR035500">
    <property type="entry name" value="NHR-like_dom_sf"/>
</dbReference>
<evidence type="ECO:0000256" key="1">
    <source>
        <dbReference type="ARBA" id="ARBA00005993"/>
    </source>
</evidence>
<dbReference type="Pfam" id="PF07742">
    <property type="entry name" value="BTG"/>
    <property type="match status" value="1"/>
</dbReference>
<keyword evidence="7" id="KW-0238">DNA-binding</keyword>
<reference evidence="13 14" key="1">
    <citation type="submission" date="2013-05" db="EMBL/GenBank/DDBJ databases">
        <title>Draft genome of the parasitic nematode Anyclostoma ceylanicum.</title>
        <authorList>
            <person name="Mitreva M."/>
        </authorList>
    </citation>
    <scope>NUCLEOTIDE SEQUENCE [LARGE SCALE GENOMIC DNA]</scope>
</reference>
<evidence type="ECO:0000256" key="4">
    <source>
        <dbReference type="ARBA" id="ARBA00022771"/>
    </source>
</evidence>
<keyword evidence="4" id="KW-0863">Zinc-finger</keyword>
<dbReference type="GO" id="GO:0000122">
    <property type="term" value="P:negative regulation of transcription by RNA polymerase II"/>
    <property type="evidence" value="ECO:0007669"/>
    <property type="project" value="TreeGrafter"/>
</dbReference>
<dbReference type="PANTHER" id="PTHR24082:SF473">
    <property type="entry name" value="ECDYSONE-INDUCED PROTEIN 75B, ISOFORM B"/>
    <property type="match status" value="1"/>
</dbReference>
<keyword evidence="5" id="KW-0862">Zinc</keyword>
<evidence type="ECO:0000259" key="12">
    <source>
        <dbReference type="PROSITE" id="PS51030"/>
    </source>
</evidence>
<dbReference type="GO" id="GO:0008270">
    <property type="term" value="F:zinc ion binding"/>
    <property type="evidence" value="ECO:0007669"/>
    <property type="project" value="UniProtKB-KW"/>
</dbReference>
<keyword evidence="3" id="KW-0479">Metal-binding</keyword>
<dbReference type="GO" id="GO:0009755">
    <property type="term" value="P:hormone-mediated signaling pathway"/>
    <property type="evidence" value="ECO:0007669"/>
    <property type="project" value="TreeGrafter"/>
</dbReference>
<dbReference type="Proteomes" id="UP000054495">
    <property type="component" value="Unassembled WGS sequence"/>
</dbReference>
<dbReference type="Gene3D" id="1.10.565.10">
    <property type="entry name" value="Retinoid X Receptor"/>
    <property type="match status" value="1"/>
</dbReference>
<dbReference type="GO" id="GO:0000978">
    <property type="term" value="F:RNA polymerase II cis-regulatory region sequence-specific DNA binding"/>
    <property type="evidence" value="ECO:0007669"/>
    <property type="project" value="TreeGrafter"/>
</dbReference>
<comment type="similarity">
    <text evidence="1">Belongs to the nuclear hormone receptor family.</text>
</comment>
<accession>A0A0D6LZZ8</accession>